<keyword evidence="4 8" id="KW-0812">Transmembrane</keyword>
<comment type="caution">
    <text evidence="10">The sequence shown here is derived from an EMBL/GenBank/DDBJ whole genome shotgun (WGS) entry which is preliminary data.</text>
</comment>
<feature type="transmembrane region" description="Helical" evidence="9">
    <location>
        <begin position="34"/>
        <end position="55"/>
    </location>
</feature>
<evidence type="ECO:0000256" key="8">
    <source>
        <dbReference type="RuleBase" id="RU003942"/>
    </source>
</evidence>
<dbReference type="PANTHER" id="PTHR30561:SF1">
    <property type="entry name" value="MULTIDRUG TRANSPORTER EMRE"/>
    <property type="match status" value="1"/>
</dbReference>
<sequence>MDSQKFSWLVLAASVLAEVLGTLALRYAASFTKFWPSAAVVACYSCAIWLMSVAVKQLEMGLAYAVWAGVGTALTALLGMIWFGEASSALRIAGLGCIVFGLVALNLSAK</sequence>
<evidence type="ECO:0000256" key="9">
    <source>
        <dbReference type="SAM" id="Phobius"/>
    </source>
</evidence>
<dbReference type="InterPro" id="IPR045324">
    <property type="entry name" value="Small_multidrug_res"/>
</dbReference>
<name>A0A480AVJ4_9BURK</name>
<dbReference type="SUPFAM" id="SSF103481">
    <property type="entry name" value="Multidrug resistance efflux transporter EmrE"/>
    <property type="match status" value="1"/>
</dbReference>
<evidence type="ECO:0000313" key="10">
    <source>
        <dbReference type="EMBL" id="GCL65524.1"/>
    </source>
</evidence>
<dbReference type="GO" id="GO:0022857">
    <property type="term" value="F:transmembrane transporter activity"/>
    <property type="evidence" value="ECO:0007669"/>
    <property type="project" value="InterPro"/>
</dbReference>
<keyword evidence="5 9" id="KW-1133">Transmembrane helix</keyword>
<dbReference type="EMBL" id="BJCL01000017">
    <property type="protein sequence ID" value="GCL65524.1"/>
    <property type="molecule type" value="Genomic_DNA"/>
</dbReference>
<accession>A0A480AVJ4</accession>
<dbReference type="AlphaFoldDB" id="A0A480AVJ4"/>
<organism evidence="10 11">
    <name type="scientific">Pseudaquabacterium pictum</name>
    <dbReference type="NCBI Taxonomy" id="2315236"/>
    <lineage>
        <taxon>Bacteria</taxon>
        <taxon>Pseudomonadati</taxon>
        <taxon>Pseudomonadota</taxon>
        <taxon>Betaproteobacteria</taxon>
        <taxon>Burkholderiales</taxon>
        <taxon>Sphaerotilaceae</taxon>
        <taxon>Pseudaquabacterium</taxon>
    </lineage>
</organism>
<comment type="similarity">
    <text evidence="7 8">Belongs to the drug/metabolite transporter (DMT) superfamily. Small multidrug resistance (SMR) (TC 2.A.7.1) family.</text>
</comment>
<dbReference type="Gene3D" id="1.10.3730.20">
    <property type="match status" value="1"/>
</dbReference>
<dbReference type="InterPro" id="IPR037185">
    <property type="entry name" value="EmrE-like"/>
</dbReference>
<feature type="transmembrane region" description="Helical" evidence="9">
    <location>
        <begin position="62"/>
        <end position="83"/>
    </location>
</feature>
<proteinExistence type="inferred from homology"/>
<keyword evidence="6 9" id="KW-0472">Membrane</keyword>
<dbReference type="Proteomes" id="UP000301751">
    <property type="component" value="Unassembled WGS sequence"/>
</dbReference>
<dbReference type="RefSeq" id="WP_137735231.1">
    <property type="nucleotide sequence ID" value="NZ_BJCL01000017.1"/>
</dbReference>
<gene>
    <name evidence="10" type="ORF">AQPW35_46050</name>
</gene>
<evidence type="ECO:0000256" key="7">
    <source>
        <dbReference type="ARBA" id="ARBA00038032"/>
    </source>
</evidence>
<evidence type="ECO:0000313" key="11">
    <source>
        <dbReference type="Proteomes" id="UP000301751"/>
    </source>
</evidence>
<dbReference type="PANTHER" id="PTHR30561">
    <property type="entry name" value="SMR FAMILY PROTON-DEPENDENT DRUG EFFLUX TRANSPORTER SUGE"/>
    <property type="match status" value="1"/>
</dbReference>
<evidence type="ECO:0000256" key="5">
    <source>
        <dbReference type="ARBA" id="ARBA00022989"/>
    </source>
</evidence>
<feature type="transmembrane region" description="Helical" evidence="9">
    <location>
        <begin position="89"/>
        <end position="109"/>
    </location>
</feature>
<keyword evidence="2" id="KW-0813">Transport</keyword>
<evidence type="ECO:0000256" key="3">
    <source>
        <dbReference type="ARBA" id="ARBA00022475"/>
    </source>
</evidence>
<reference evidence="11" key="1">
    <citation type="submission" date="2019-03" db="EMBL/GenBank/DDBJ databases">
        <title>Aquabacterium pictum sp.nov., the first bacteriochlorophyll a-containing freshwater bacterium in the genus Aquabacterium of the class Betaproteobacteria.</title>
        <authorList>
            <person name="Hirose S."/>
            <person name="Tank M."/>
            <person name="Hara E."/>
            <person name="Tamaki H."/>
            <person name="Takaichi S."/>
            <person name="Haruta S."/>
            <person name="Hanada S."/>
        </authorList>
    </citation>
    <scope>NUCLEOTIDE SEQUENCE [LARGE SCALE GENOMIC DNA]</scope>
    <source>
        <strain evidence="11">W35</strain>
    </source>
</reference>
<dbReference type="InterPro" id="IPR000390">
    <property type="entry name" value="Small_drug/metabolite_transptr"/>
</dbReference>
<evidence type="ECO:0000256" key="1">
    <source>
        <dbReference type="ARBA" id="ARBA00004651"/>
    </source>
</evidence>
<dbReference type="FunFam" id="1.10.3730.20:FF:000001">
    <property type="entry name" value="Quaternary ammonium compound resistance transporter SugE"/>
    <property type="match status" value="1"/>
</dbReference>
<keyword evidence="3" id="KW-1003">Cell membrane</keyword>
<keyword evidence="11" id="KW-1185">Reference proteome</keyword>
<dbReference type="GO" id="GO:1990961">
    <property type="term" value="P:xenobiotic detoxification by transmembrane export across the plasma membrane"/>
    <property type="evidence" value="ECO:0007669"/>
    <property type="project" value="UniProtKB-ARBA"/>
</dbReference>
<dbReference type="GO" id="GO:0005886">
    <property type="term" value="C:plasma membrane"/>
    <property type="evidence" value="ECO:0007669"/>
    <property type="project" value="UniProtKB-SubCell"/>
</dbReference>
<dbReference type="OrthoDB" id="9808638at2"/>
<evidence type="ECO:0000256" key="2">
    <source>
        <dbReference type="ARBA" id="ARBA00022448"/>
    </source>
</evidence>
<evidence type="ECO:0000256" key="4">
    <source>
        <dbReference type="ARBA" id="ARBA00022692"/>
    </source>
</evidence>
<evidence type="ECO:0000256" key="6">
    <source>
        <dbReference type="ARBA" id="ARBA00023136"/>
    </source>
</evidence>
<dbReference type="Pfam" id="PF00893">
    <property type="entry name" value="Multi_Drug_Res"/>
    <property type="match status" value="1"/>
</dbReference>
<protein>
    <submittedName>
        <fullName evidence="10">Multidrug resistance protein</fullName>
    </submittedName>
</protein>
<comment type="subcellular location">
    <subcellularLocation>
        <location evidence="1 8">Cell membrane</location>
        <topology evidence="1 8">Multi-pass membrane protein</topology>
    </subcellularLocation>
</comment>